<reference evidence="1" key="1">
    <citation type="submission" date="2020-12" db="EMBL/GenBank/DDBJ databases">
        <title>Vagococcus allomyrinae sp. nov. and Enterococcus lavae sp. nov., isolated from the larvae of Allomyrina dichotoma.</title>
        <authorList>
            <person name="Lee S.D."/>
        </authorList>
    </citation>
    <scope>NUCLEOTIDE SEQUENCE</scope>
    <source>
        <strain evidence="1">BWB3-3</strain>
    </source>
</reference>
<proteinExistence type="predicted"/>
<gene>
    <name evidence="1" type="ORF">I6N95_25245</name>
</gene>
<protein>
    <submittedName>
        <fullName evidence="1">Uncharacterized protein</fullName>
    </submittedName>
</protein>
<evidence type="ECO:0000313" key="1">
    <source>
        <dbReference type="EMBL" id="MBP1044319.1"/>
    </source>
</evidence>
<dbReference type="Proteomes" id="UP000674938">
    <property type="component" value="Unassembled WGS sequence"/>
</dbReference>
<dbReference type="RefSeq" id="WP_209532695.1">
    <property type="nucleotide sequence ID" value="NZ_JAEEGA010000025.1"/>
</dbReference>
<comment type="caution">
    <text evidence="1">The sequence shown here is derived from an EMBL/GenBank/DDBJ whole genome shotgun (WGS) entry which is preliminary data.</text>
</comment>
<organism evidence="1 2">
    <name type="scientific">Vagococcus allomyrinae</name>
    <dbReference type="NCBI Taxonomy" id="2794353"/>
    <lineage>
        <taxon>Bacteria</taxon>
        <taxon>Bacillati</taxon>
        <taxon>Bacillota</taxon>
        <taxon>Bacilli</taxon>
        <taxon>Lactobacillales</taxon>
        <taxon>Enterococcaceae</taxon>
        <taxon>Vagococcus</taxon>
    </lineage>
</organism>
<keyword evidence="2" id="KW-1185">Reference proteome</keyword>
<dbReference type="AlphaFoldDB" id="A0A940PG99"/>
<accession>A0A940PG99</accession>
<sequence>MFHINYKLFNQDQEKFKGESGYFQLIFNQSEYGVFLQHELEVFSVSVYQWFHDLLEAATLLKEQSPVFVKDPDVLSAWIELRKLDSEVISICEVHSGHLYGQEAVRCEELARPTYPRGSHNFVSIKLFNSELLEKVQQYVHQLKRLNSSDHPAVLALESLMTELEVSQINQAM</sequence>
<dbReference type="EMBL" id="JAEEGA010000025">
    <property type="protein sequence ID" value="MBP1044319.1"/>
    <property type="molecule type" value="Genomic_DNA"/>
</dbReference>
<evidence type="ECO:0000313" key="2">
    <source>
        <dbReference type="Proteomes" id="UP000674938"/>
    </source>
</evidence>
<name>A0A940PG99_9ENTE</name>